<evidence type="ECO:0000313" key="1">
    <source>
        <dbReference type="Proteomes" id="UP000887580"/>
    </source>
</evidence>
<evidence type="ECO:0000313" key="2">
    <source>
        <dbReference type="WBParaSite" id="PS1159_v2.g17961.t1"/>
    </source>
</evidence>
<proteinExistence type="predicted"/>
<reference evidence="2" key="1">
    <citation type="submission" date="2022-11" db="UniProtKB">
        <authorList>
            <consortium name="WormBaseParasite"/>
        </authorList>
    </citation>
    <scope>IDENTIFICATION</scope>
</reference>
<sequence>MNESGVSTFTLEDIEAYGNRLHFNTILNTSLNGLAAYLVIKHSTKAMKLYRYFILLTIFGAWIMDFHSSFIFGLFGLFPFPIVCSAGLSRTWGWFWGETFNYALMHISFSFGGMSIFYAFLYQYFSLNSTAEIFHRPIAVAAMIASMILYGVPPAILFLINVDYEFAKIYVKTNAPHFYNLFMAGSCNMNEINIWFFYYLFDVLLQIFGAYFFAVFFGIKILRKLRGMKASMSKTSLKAHKQLVFALMVQMAIPGIFIVIPVSFLMIYVGIGAGDIAGLNFNIV</sequence>
<protein>
    <submittedName>
        <fullName evidence="2">G protein-coupled receptor</fullName>
    </submittedName>
</protein>
<organism evidence="1 2">
    <name type="scientific">Panagrolaimus sp. PS1159</name>
    <dbReference type="NCBI Taxonomy" id="55785"/>
    <lineage>
        <taxon>Eukaryota</taxon>
        <taxon>Metazoa</taxon>
        <taxon>Ecdysozoa</taxon>
        <taxon>Nematoda</taxon>
        <taxon>Chromadorea</taxon>
        <taxon>Rhabditida</taxon>
        <taxon>Tylenchina</taxon>
        <taxon>Panagrolaimomorpha</taxon>
        <taxon>Panagrolaimoidea</taxon>
        <taxon>Panagrolaimidae</taxon>
        <taxon>Panagrolaimus</taxon>
    </lineage>
</organism>
<dbReference type="Proteomes" id="UP000887580">
    <property type="component" value="Unplaced"/>
</dbReference>
<dbReference type="WBParaSite" id="PS1159_v2.g17961.t1">
    <property type="protein sequence ID" value="PS1159_v2.g17961.t1"/>
    <property type="gene ID" value="PS1159_v2.g17961"/>
</dbReference>
<name>A0AC35FIY2_9BILA</name>
<accession>A0AC35FIY2</accession>